<organism evidence="1">
    <name type="scientific">sediment metagenome</name>
    <dbReference type="NCBI Taxonomy" id="749907"/>
    <lineage>
        <taxon>unclassified sequences</taxon>
        <taxon>metagenomes</taxon>
        <taxon>ecological metagenomes</taxon>
    </lineage>
</organism>
<name>D9PGS7_9ZZZZ</name>
<dbReference type="AlphaFoldDB" id="D9PGS7"/>
<accession>D9PGS7</accession>
<comment type="caution">
    <text evidence="1">The sequence shown here is derived from an EMBL/GenBank/DDBJ whole genome shotgun (WGS) entry which is preliminary data.</text>
</comment>
<sequence length="58" mass="6090">MISLPFNSNPCISAFAFSALASSAKVTKPNPLDLPENLSVATKASVISPYFPNASFKS</sequence>
<gene>
    <name evidence="1" type="ORF">LDC_0724</name>
</gene>
<proteinExistence type="predicted"/>
<protein>
    <submittedName>
        <fullName evidence="1">Secreted protein</fullName>
    </submittedName>
</protein>
<reference evidence="1" key="2">
    <citation type="journal article" date="2011" name="Microb. Ecol.">
        <title>Taxonomic and Functional Metagenomic Profiling of the Microbial Community in the Anoxic Sediment of a Sub-saline Shallow Lake (Laguna de Carrizo, Central Spain).</title>
        <authorList>
            <person name="Ferrer M."/>
            <person name="Guazzaroni M.E."/>
            <person name="Richter M."/>
            <person name="Garcia-Salamanca A."/>
            <person name="Yarza P."/>
            <person name="Suarez-Suarez A."/>
            <person name="Solano J."/>
            <person name="Alcaide M."/>
            <person name="van Dillewijn P."/>
            <person name="Molina-Henares M.A."/>
            <person name="Lopez-Cortes N."/>
            <person name="Al-Ramahi Y."/>
            <person name="Guerrero C."/>
            <person name="Acosta A."/>
            <person name="de Eugenio L.I."/>
            <person name="Martinez V."/>
            <person name="Marques S."/>
            <person name="Rojo F."/>
            <person name="Santero E."/>
            <person name="Genilloud O."/>
            <person name="Perez-Perez J."/>
            <person name="Rossello-Mora R."/>
            <person name="Ramos J.L."/>
        </authorList>
    </citation>
    <scope>NUCLEOTIDE SEQUENCE</scope>
</reference>
<dbReference type="EMBL" id="ADZX01000301">
    <property type="protein sequence ID" value="EFK97238.1"/>
    <property type="molecule type" value="Genomic_DNA"/>
</dbReference>
<evidence type="ECO:0000313" key="1">
    <source>
        <dbReference type="EMBL" id="EFK97238.1"/>
    </source>
</evidence>
<reference evidence="1" key="1">
    <citation type="submission" date="2010-07" db="EMBL/GenBank/DDBJ databases">
        <authorList>
            <consortium name="CONSOLIDER consortium CSD2007-00005"/>
            <person name="Guazzaroni M.-E."/>
            <person name="Richter M."/>
            <person name="Garcia-Salamanca A."/>
            <person name="Yarza P."/>
            <person name="Ferrer M."/>
        </authorList>
    </citation>
    <scope>NUCLEOTIDE SEQUENCE</scope>
</reference>